<dbReference type="InterPro" id="IPR000440">
    <property type="entry name" value="NADH_UbQ/plastoQ_OxRdtase_su3"/>
</dbReference>
<comment type="subcellular location">
    <subcellularLocation>
        <location evidence="1">Membrane</location>
    </subcellularLocation>
    <subcellularLocation>
        <location evidence="9">Mitochondrion membrane</location>
        <topology evidence="9">Multi-pass membrane protein</topology>
    </subcellularLocation>
</comment>
<gene>
    <name evidence="10" type="primary">nad3</name>
</gene>
<feature type="transmembrane region" description="Helical" evidence="9">
    <location>
        <begin position="86"/>
        <end position="107"/>
    </location>
</feature>
<evidence type="ECO:0000256" key="2">
    <source>
        <dbReference type="ARBA" id="ARBA00008472"/>
    </source>
</evidence>
<keyword evidence="9" id="KW-1278">Translocase</keyword>
<comment type="catalytic activity">
    <reaction evidence="8 9">
        <text>a ubiquinone + NADH + 5 H(+)(in) = a ubiquinol + NAD(+) + 4 H(+)(out)</text>
        <dbReference type="Rhea" id="RHEA:29091"/>
        <dbReference type="Rhea" id="RHEA-COMP:9565"/>
        <dbReference type="Rhea" id="RHEA-COMP:9566"/>
        <dbReference type="ChEBI" id="CHEBI:15378"/>
        <dbReference type="ChEBI" id="CHEBI:16389"/>
        <dbReference type="ChEBI" id="CHEBI:17976"/>
        <dbReference type="ChEBI" id="CHEBI:57540"/>
        <dbReference type="ChEBI" id="CHEBI:57945"/>
        <dbReference type="EC" id="7.1.1.2"/>
    </reaction>
</comment>
<keyword evidence="5 9" id="KW-0812">Transmembrane</keyword>
<name>A0A5C1D6H9_9TREM</name>
<comment type="function">
    <text evidence="9">Core subunit of the mitochondrial membrane respiratory chain NADH dehydrogenase (Complex I) which catalyzes electron transfer from NADH through the respiratory chain, using ubiquinone as an electron acceptor. Essential for the catalytic activity of complex I.</text>
</comment>
<evidence type="ECO:0000256" key="9">
    <source>
        <dbReference type="RuleBase" id="RU003640"/>
    </source>
</evidence>
<evidence type="ECO:0000256" key="4">
    <source>
        <dbReference type="ARBA" id="ARBA00022448"/>
    </source>
</evidence>
<keyword evidence="4 9" id="KW-0813">Transport</keyword>
<evidence type="ECO:0000256" key="7">
    <source>
        <dbReference type="ARBA" id="ARBA00023136"/>
    </source>
</evidence>
<keyword evidence="6 9" id="KW-1133">Transmembrane helix</keyword>
<keyword evidence="9" id="KW-0679">Respiratory chain</keyword>
<keyword evidence="9" id="KW-0249">Electron transport</keyword>
<keyword evidence="9" id="KW-0520">NAD</keyword>
<reference evidence="10" key="1">
    <citation type="submission" date="2019-07" db="EMBL/GenBank/DDBJ databases">
        <title>The Complete Mitochondrial Genome of the Caecal Fluke of Poultry, Postharmostomum commutatum, as the First Representative from the Superfamily Brachylaimoidea.</title>
        <authorList>
            <person name="Fu Y.-T."/>
            <person name="Jin Y.-C."/>
            <person name="Liu G.-H."/>
        </authorList>
    </citation>
    <scope>NUCLEOTIDE SEQUENCE</scope>
    <source>
        <strain evidence="10">Hunan</strain>
    </source>
</reference>
<keyword evidence="9" id="KW-0830">Ubiquinone</keyword>
<evidence type="ECO:0000256" key="6">
    <source>
        <dbReference type="ARBA" id="ARBA00022989"/>
    </source>
</evidence>
<protein>
    <recommendedName>
        <fullName evidence="3 9">NADH-ubiquinone oxidoreductase chain 3</fullName>
        <ecNumber evidence="9">7.1.1.2</ecNumber>
    </recommendedName>
</protein>
<proteinExistence type="inferred from homology"/>
<dbReference type="Gene3D" id="1.20.58.1610">
    <property type="entry name" value="NADH:ubiquinone/plastoquinone oxidoreductase, chain 3"/>
    <property type="match status" value="1"/>
</dbReference>
<evidence type="ECO:0000256" key="3">
    <source>
        <dbReference type="ARBA" id="ARBA00021007"/>
    </source>
</evidence>
<dbReference type="EMBL" id="MN200359">
    <property type="protein sequence ID" value="QEL51326.1"/>
    <property type="molecule type" value="Genomic_DNA"/>
</dbReference>
<dbReference type="AlphaFoldDB" id="A0A5C1D6H9"/>
<keyword evidence="7 9" id="KW-0472">Membrane</keyword>
<keyword evidence="9 10" id="KW-0496">Mitochondrion</keyword>
<feature type="transmembrane region" description="Helical" evidence="9">
    <location>
        <begin position="5"/>
        <end position="24"/>
    </location>
</feature>
<evidence type="ECO:0000256" key="1">
    <source>
        <dbReference type="ARBA" id="ARBA00004370"/>
    </source>
</evidence>
<accession>A0A5C1D6H9</accession>
<comment type="similarity">
    <text evidence="2 9">Belongs to the complex I subunit 3 family.</text>
</comment>
<dbReference type="GO" id="GO:0031966">
    <property type="term" value="C:mitochondrial membrane"/>
    <property type="evidence" value="ECO:0007669"/>
    <property type="project" value="UniProtKB-SubCell"/>
</dbReference>
<evidence type="ECO:0000256" key="5">
    <source>
        <dbReference type="ARBA" id="ARBA00022692"/>
    </source>
</evidence>
<dbReference type="EC" id="7.1.1.2" evidence="9"/>
<organism evidence="10">
    <name type="scientific">Postharmostomum commutatum</name>
    <dbReference type="NCBI Taxonomy" id="2336775"/>
    <lineage>
        <taxon>Eukaryota</taxon>
        <taxon>Metazoa</taxon>
        <taxon>Spiralia</taxon>
        <taxon>Lophotrochozoa</taxon>
        <taxon>Platyhelminthes</taxon>
        <taxon>Trematoda</taxon>
        <taxon>Digenea</taxon>
        <taxon>Diplostomida</taxon>
        <taxon>Brachylaimoidea</taxon>
        <taxon>Brachylaimidae</taxon>
        <taxon>Postharmostomum</taxon>
    </lineage>
</organism>
<sequence length="118" mass="13720">MWGLVVLWGVGLLLVCLVSVYHWYGWNVVGGCSGLSRSWLCSFECGFMGQDSSENVFSYTYFLLLVFFVVFDLEISLLLNIPFQGILYSSMMVYLFFLFMLLFGYLVELRSGYVRWSY</sequence>
<dbReference type="Pfam" id="PF00507">
    <property type="entry name" value="Oxidored_q4"/>
    <property type="match status" value="1"/>
</dbReference>
<geneLocation type="mitochondrion" evidence="10"/>
<evidence type="ECO:0000256" key="8">
    <source>
        <dbReference type="ARBA" id="ARBA00049551"/>
    </source>
</evidence>
<dbReference type="InterPro" id="IPR038430">
    <property type="entry name" value="NDAH_ubi_oxred_su3_sf"/>
</dbReference>
<dbReference type="GO" id="GO:0008137">
    <property type="term" value="F:NADH dehydrogenase (ubiquinone) activity"/>
    <property type="evidence" value="ECO:0007669"/>
    <property type="project" value="UniProtKB-UniRule"/>
</dbReference>
<evidence type="ECO:0000313" key="10">
    <source>
        <dbReference type="EMBL" id="QEL51326.1"/>
    </source>
</evidence>
<feature type="transmembrane region" description="Helical" evidence="9">
    <location>
        <begin position="56"/>
        <end position="79"/>
    </location>
</feature>